<dbReference type="EMBL" id="JAWJWE010000037">
    <property type="protein sequence ID" value="KAK6626201.1"/>
    <property type="molecule type" value="Genomic_DNA"/>
</dbReference>
<protein>
    <submittedName>
        <fullName evidence="1">Uncharacterized protein</fullName>
    </submittedName>
</protein>
<gene>
    <name evidence="1" type="ORF">RUM43_006507</name>
</gene>
<dbReference type="Proteomes" id="UP001372834">
    <property type="component" value="Unassembled WGS sequence"/>
</dbReference>
<reference evidence="1 2" key="1">
    <citation type="submission" date="2023-10" db="EMBL/GenBank/DDBJ databases">
        <title>Genomes of two closely related lineages of the louse Polyplax serrata with different host specificities.</title>
        <authorList>
            <person name="Martinu J."/>
            <person name="Tarabai H."/>
            <person name="Stefka J."/>
            <person name="Hypsa V."/>
        </authorList>
    </citation>
    <scope>NUCLEOTIDE SEQUENCE [LARGE SCALE GENOMIC DNA]</scope>
    <source>
        <strain evidence="1">HR10_N</strain>
    </source>
</reference>
<comment type="caution">
    <text evidence="1">The sequence shown here is derived from an EMBL/GenBank/DDBJ whole genome shotgun (WGS) entry which is preliminary data.</text>
</comment>
<name>A0AAN8RVG6_POLSC</name>
<proteinExistence type="predicted"/>
<dbReference type="AlphaFoldDB" id="A0AAN8RVG6"/>
<evidence type="ECO:0000313" key="2">
    <source>
        <dbReference type="Proteomes" id="UP001372834"/>
    </source>
</evidence>
<organism evidence="1 2">
    <name type="scientific">Polyplax serrata</name>
    <name type="common">Common mouse louse</name>
    <dbReference type="NCBI Taxonomy" id="468196"/>
    <lineage>
        <taxon>Eukaryota</taxon>
        <taxon>Metazoa</taxon>
        <taxon>Ecdysozoa</taxon>
        <taxon>Arthropoda</taxon>
        <taxon>Hexapoda</taxon>
        <taxon>Insecta</taxon>
        <taxon>Pterygota</taxon>
        <taxon>Neoptera</taxon>
        <taxon>Paraneoptera</taxon>
        <taxon>Psocodea</taxon>
        <taxon>Troctomorpha</taxon>
        <taxon>Phthiraptera</taxon>
        <taxon>Anoplura</taxon>
        <taxon>Polyplacidae</taxon>
        <taxon>Polyplax</taxon>
    </lineage>
</organism>
<evidence type="ECO:0000313" key="1">
    <source>
        <dbReference type="EMBL" id="KAK6626201.1"/>
    </source>
</evidence>
<accession>A0AAN8RVG6</accession>
<sequence length="59" mass="6541">MDNRFEECESLRGEEEEAASPAIGRILFTGFPFGRKQASLFLNQSLRVLSAQTLSCTST</sequence>